<dbReference type="RefSeq" id="WP_054964714.1">
    <property type="nucleotide sequence ID" value="NZ_FMUN01000007.1"/>
</dbReference>
<feature type="transmembrane region" description="Helical" evidence="1">
    <location>
        <begin position="21"/>
        <end position="39"/>
    </location>
</feature>
<dbReference type="EMBL" id="FMUN01000007">
    <property type="protein sequence ID" value="SCY56526.1"/>
    <property type="molecule type" value="Genomic_DNA"/>
</dbReference>
<feature type="transmembrane region" description="Helical" evidence="1">
    <location>
        <begin position="45"/>
        <end position="61"/>
    </location>
</feature>
<accession>A0A0P9CXP8</accession>
<keyword evidence="1" id="KW-1133">Transmembrane helix</keyword>
<keyword evidence="1" id="KW-0472">Membrane</keyword>
<name>A0A0P9CXP8_9GAMM</name>
<reference evidence="3" key="1">
    <citation type="submission" date="2016-10" db="EMBL/GenBank/DDBJ databases">
        <authorList>
            <person name="Varghese N."/>
        </authorList>
    </citation>
    <scope>NUCLEOTIDE SEQUENCE [LARGE SCALE GENOMIC DNA]</scope>
    <source>
        <strain evidence="3">HL 19</strain>
    </source>
</reference>
<dbReference type="Proteomes" id="UP000183104">
    <property type="component" value="Unassembled WGS sequence"/>
</dbReference>
<organism evidence="2 3">
    <name type="scientific">Thiohalorhabdus denitrificans</name>
    <dbReference type="NCBI Taxonomy" id="381306"/>
    <lineage>
        <taxon>Bacteria</taxon>
        <taxon>Pseudomonadati</taxon>
        <taxon>Pseudomonadota</taxon>
        <taxon>Gammaproteobacteria</taxon>
        <taxon>Thiohalorhabdales</taxon>
        <taxon>Thiohalorhabdaceae</taxon>
        <taxon>Thiohalorhabdus</taxon>
    </lineage>
</organism>
<gene>
    <name evidence="2" type="ORF">SAMN05661077_2519</name>
</gene>
<proteinExistence type="predicted"/>
<evidence type="ECO:0000256" key="1">
    <source>
        <dbReference type="SAM" id="Phobius"/>
    </source>
</evidence>
<dbReference type="AlphaFoldDB" id="A0A0P9CXP8"/>
<dbReference type="STRING" id="381306.AN478_00760"/>
<keyword evidence="3" id="KW-1185">Reference proteome</keyword>
<evidence type="ECO:0000313" key="3">
    <source>
        <dbReference type="Proteomes" id="UP000183104"/>
    </source>
</evidence>
<keyword evidence="1" id="KW-0812">Transmembrane</keyword>
<evidence type="ECO:0000313" key="2">
    <source>
        <dbReference type="EMBL" id="SCY56526.1"/>
    </source>
</evidence>
<sequence length="74" mass="7881">MPASAPDPETERAFARVKIQVAALLVGMPFYVLVVVLFLTGPGQAAALGLYGLAAAAWIVWQTRRAVRGLSEAR</sequence>
<protein>
    <submittedName>
        <fullName evidence="2">Uncharacterized protein</fullName>
    </submittedName>
</protein>